<dbReference type="Gene3D" id="3.90.226.10">
    <property type="entry name" value="2-enoyl-CoA Hydratase, Chain A, domain 1"/>
    <property type="match status" value="1"/>
</dbReference>
<dbReference type="AlphaFoldDB" id="A0AAU7LZZ0"/>
<reference evidence="2" key="1">
    <citation type="submission" date="2024-05" db="EMBL/GenBank/DDBJ databases">
        <authorList>
            <person name="Bunk B."/>
            <person name="Swiderski J."/>
            <person name="Sproer C."/>
            <person name="Thiel V."/>
        </authorList>
    </citation>
    <scope>NUCLEOTIDE SEQUENCE</scope>
    <source>
        <strain evidence="2">DSM 17735</strain>
        <plasmid evidence="2">p4</plasmid>
    </source>
</reference>
<dbReference type="Pfam" id="PF00378">
    <property type="entry name" value="ECH_1"/>
    <property type="match status" value="1"/>
</dbReference>
<keyword evidence="2" id="KW-0614">Plasmid</keyword>
<accession>A0AAU7LZZ0</accession>
<dbReference type="EMBL" id="CP157679">
    <property type="protein sequence ID" value="XBP73200.1"/>
    <property type="molecule type" value="Genomic_DNA"/>
</dbReference>
<gene>
    <name evidence="2" type="ORF">ABLV49_24905</name>
</gene>
<dbReference type="GO" id="GO:0003824">
    <property type="term" value="F:catalytic activity"/>
    <property type="evidence" value="ECO:0007669"/>
    <property type="project" value="UniProtKB-ARBA"/>
</dbReference>
<dbReference type="InterPro" id="IPR051683">
    <property type="entry name" value="Enoyl-CoA_Hydratase/Isomerase"/>
</dbReference>
<dbReference type="InterPro" id="IPR001753">
    <property type="entry name" value="Enoyl-CoA_hydra/iso"/>
</dbReference>
<comment type="similarity">
    <text evidence="1">Belongs to the enoyl-CoA hydratase/isomerase family.</text>
</comment>
<dbReference type="PANTHER" id="PTHR42964:SF1">
    <property type="entry name" value="POLYKETIDE BIOSYNTHESIS ENOYL-COA HYDRATASE PKSH-RELATED"/>
    <property type="match status" value="1"/>
</dbReference>
<dbReference type="SUPFAM" id="SSF52096">
    <property type="entry name" value="ClpP/crotonase"/>
    <property type="match status" value="1"/>
</dbReference>
<proteinExistence type="inferred from homology"/>
<dbReference type="InterPro" id="IPR029045">
    <property type="entry name" value="ClpP/crotonase-like_dom_sf"/>
</dbReference>
<geneLocation type="plasmid" evidence="2">
    <name>p4</name>
</geneLocation>
<dbReference type="PANTHER" id="PTHR42964">
    <property type="entry name" value="ENOYL-COA HYDRATASE"/>
    <property type="match status" value="1"/>
</dbReference>
<protein>
    <submittedName>
        <fullName evidence="2">Enoyl-CoA hydratase-related protein</fullName>
    </submittedName>
</protein>
<organism evidence="2">
    <name type="scientific">Polaromonas hydrogenivorans</name>
    <dbReference type="NCBI Taxonomy" id="335476"/>
    <lineage>
        <taxon>Bacteria</taxon>
        <taxon>Pseudomonadati</taxon>
        <taxon>Pseudomonadota</taxon>
        <taxon>Betaproteobacteria</taxon>
        <taxon>Burkholderiales</taxon>
        <taxon>Comamonadaceae</taxon>
        <taxon>Polaromonas</taxon>
    </lineage>
</organism>
<evidence type="ECO:0000313" key="2">
    <source>
        <dbReference type="EMBL" id="XBP73200.1"/>
    </source>
</evidence>
<dbReference type="GO" id="GO:0008300">
    <property type="term" value="P:isoprenoid catabolic process"/>
    <property type="evidence" value="ECO:0007669"/>
    <property type="project" value="TreeGrafter"/>
</dbReference>
<sequence>MSNISNPLHVLAEVRSQVLWLTINRESSRNALNDAVLETMASHIRQSFQDRALRAIVITGAGNRVFCAGGDLKSDSATFEFDYSKPSTSYADLMRAAFDAQVPLIARINGHCLAGGMGLLAMCDMAVSTEQAKFGLPEVKIGMFPMQVAATLRRIIPARIFAELCYTGANIDAQQALDIGLLNYVVAEAELDSKLASLLQTIAANSPTAIRRGKYALRATQDMTIDQALAYMETQLGTLSLTKDAQEGIASFNEKRSAQWSGR</sequence>
<dbReference type="RefSeq" id="WP_349283235.1">
    <property type="nucleotide sequence ID" value="NZ_CBCSCU010000015.1"/>
</dbReference>
<dbReference type="CDD" id="cd06558">
    <property type="entry name" value="crotonase-like"/>
    <property type="match status" value="1"/>
</dbReference>
<name>A0AAU7LZZ0_9BURK</name>
<evidence type="ECO:0000256" key="1">
    <source>
        <dbReference type="ARBA" id="ARBA00005254"/>
    </source>
</evidence>